<feature type="compositionally biased region" description="Acidic residues" evidence="9">
    <location>
        <begin position="948"/>
        <end position="981"/>
    </location>
</feature>
<dbReference type="PANTHER" id="PTHR10997:SF18">
    <property type="entry name" value="D-IMPORTIN 7_RANBP7"/>
    <property type="match status" value="1"/>
</dbReference>
<evidence type="ECO:0000256" key="3">
    <source>
        <dbReference type="ARBA" id="ARBA00007991"/>
    </source>
</evidence>
<dbReference type="Pfam" id="PF03810">
    <property type="entry name" value="IBN_N"/>
    <property type="match status" value="1"/>
</dbReference>
<evidence type="ECO:0000256" key="8">
    <source>
        <dbReference type="ARBA" id="ARBA00023242"/>
    </source>
</evidence>
<dbReference type="SUPFAM" id="SSF48371">
    <property type="entry name" value="ARM repeat"/>
    <property type="match status" value="1"/>
</dbReference>
<dbReference type="PROSITE" id="PS50166">
    <property type="entry name" value="IMPORTIN_B_NT"/>
    <property type="match status" value="1"/>
</dbReference>
<dbReference type="InterPro" id="IPR001494">
    <property type="entry name" value="Importin-beta_N"/>
</dbReference>
<keyword evidence="5" id="KW-0963">Cytoplasm</keyword>
<accession>A0A9E7G8C6</accession>
<sequence>MEAGSDRFGQPRCNPRLKYPSDRSPARSRSGPCHSRSPPPVGRESVVLRISSVAMDLAGLTVVLRAALSPIPDERKAAEESLNQFQYTPLHMVRLLQIVVDGTCDMGVRQVASIHFKNFVAKNWLPDEPGEPQKVLETDKSMVRENILGFVAQVPPLLRAQLGECIKTIIQADYPEKWPGLLHWIKCNLLSQDQQVLGALYVLRVLARKYEFKSDEERIPLYAVVEETFPLLLNVFNKLVQIVNPTIEVADLIKLICKIFWSSIYLEIPRQLFDPNVFSAWMALFLNILERPVPLEGQPSDPEVRKSWAWWKVKKWTIHILNRLYTRFGDLKLQKPESKAFAQMFQKNYAGRILGCYLQLLNAIRVGEYLPDRVTNLILQYLSSSISKTSMYQLLQPQLDVILFEIVFPLMCFNDNDQKLWSEDPHEYVRKGYDIIEDLYSPRTAAMDFVSELVRKRGKGNFQKFIHFIVDIFTRYNEASVEFKPYRQKDGALLAIGTLCDKLKQTEPYKSQLERMLVQHVLPEFTSPVGHLRAKAAWVAGQYAHINFLDQNNFRRVFHCVVSGLRDPELPVRVDSVFALRSFVEACKDLNEIRPILPQLLDEFFKLMNEVENEDLVFTLETIVDKFGEEMAPYAFGLCQNLAAAFWRCLDASESDDETDDAGALAAVGCLRAISTILESVSGLPHLFVQVEPTLLPIMRKMLTTDGQDVFEEVLEIVSYMTFYSPTISLEMWSLWPLIMDALGDWAIDFFDNILVPLDNYISRSTSHYLTCKDPDYQQSLWNTLSTIMSDKNIDDADMEPAPKLIEVVFQNCKGQVDRWVEPYLRITIERLRQAERSYLKCLLMLVIADALYYNPSLTLGILHKLGVATEVFNLWFQMLQEVKKSGMRANFKREHDKKVCCLGLTSLLGLPADQLPGEAFERVFKATLELLVSYKEQLAEAKKQDDSEVDDDMDGIEDDDEDEEESDKEMGDDAEDGDEADSLKLQKLAAEARGFQSNDEDDDSDDDYSDDEEFQSPIDEVDPFIFFIDTVQAVQSSDLARFQNLTRTLDFHHQALASGVAQHAEQRRVEIEKEKLEKAATQ</sequence>
<keyword evidence="7" id="KW-0007">Acetylation</keyword>
<proteinExistence type="inferred from homology"/>
<evidence type="ECO:0000256" key="7">
    <source>
        <dbReference type="ARBA" id="ARBA00022990"/>
    </source>
</evidence>
<keyword evidence="6" id="KW-0653">Protein transport</keyword>
<gene>
    <name evidence="11" type="ORF">MUK42_23172</name>
</gene>
<dbReference type="Proteomes" id="UP001055439">
    <property type="component" value="Chromosome 6"/>
</dbReference>
<keyword evidence="12" id="KW-1185">Reference proteome</keyword>
<evidence type="ECO:0000256" key="9">
    <source>
        <dbReference type="SAM" id="MobiDB-lite"/>
    </source>
</evidence>
<dbReference type="InterPro" id="IPR011989">
    <property type="entry name" value="ARM-like"/>
</dbReference>
<dbReference type="OrthoDB" id="760868at2759"/>
<dbReference type="Pfam" id="PF08506">
    <property type="entry name" value="Cse1"/>
    <property type="match status" value="1"/>
</dbReference>
<evidence type="ECO:0000256" key="6">
    <source>
        <dbReference type="ARBA" id="ARBA00022927"/>
    </source>
</evidence>
<evidence type="ECO:0000259" key="10">
    <source>
        <dbReference type="PROSITE" id="PS50166"/>
    </source>
</evidence>
<dbReference type="Gene3D" id="1.25.10.10">
    <property type="entry name" value="Leucine-rich Repeat Variant"/>
    <property type="match status" value="1"/>
</dbReference>
<name>A0A9E7G8C6_9LILI</name>
<evidence type="ECO:0000256" key="4">
    <source>
        <dbReference type="ARBA" id="ARBA00022448"/>
    </source>
</evidence>
<dbReference type="GO" id="GO:0006606">
    <property type="term" value="P:protein import into nucleus"/>
    <property type="evidence" value="ECO:0007669"/>
    <property type="project" value="TreeGrafter"/>
</dbReference>
<feature type="compositionally biased region" description="Acidic residues" evidence="9">
    <location>
        <begin position="999"/>
        <end position="1015"/>
    </location>
</feature>
<dbReference type="AlphaFoldDB" id="A0A9E7G8C6"/>
<protein>
    <submittedName>
        <fullName evidence="11">Cse1</fullName>
    </submittedName>
</protein>
<feature type="region of interest" description="Disordered" evidence="9">
    <location>
        <begin position="942"/>
        <end position="1015"/>
    </location>
</feature>
<evidence type="ECO:0000256" key="1">
    <source>
        <dbReference type="ARBA" id="ARBA00004123"/>
    </source>
</evidence>
<feature type="region of interest" description="Disordered" evidence="9">
    <location>
        <begin position="1"/>
        <end position="42"/>
    </location>
</feature>
<dbReference type="GO" id="GO:0005829">
    <property type="term" value="C:cytosol"/>
    <property type="evidence" value="ECO:0007669"/>
    <property type="project" value="TreeGrafter"/>
</dbReference>
<dbReference type="EMBL" id="CP097508">
    <property type="protein sequence ID" value="URE10196.1"/>
    <property type="molecule type" value="Genomic_DNA"/>
</dbReference>
<dbReference type="SMART" id="SM00913">
    <property type="entry name" value="IBN_N"/>
    <property type="match status" value="1"/>
</dbReference>
<feature type="domain" description="Importin N-terminal" evidence="10">
    <location>
        <begin position="78"/>
        <end position="153"/>
    </location>
</feature>
<evidence type="ECO:0000313" key="11">
    <source>
        <dbReference type="EMBL" id="URE10196.1"/>
    </source>
</evidence>
<dbReference type="GO" id="GO:0031267">
    <property type="term" value="F:small GTPase binding"/>
    <property type="evidence" value="ECO:0007669"/>
    <property type="project" value="InterPro"/>
</dbReference>
<evidence type="ECO:0000256" key="2">
    <source>
        <dbReference type="ARBA" id="ARBA00004496"/>
    </source>
</evidence>
<dbReference type="PANTHER" id="PTHR10997">
    <property type="entry name" value="IMPORTIN-7, 8, 11"/>
    <property type="match status" value="1"/>
</dbReference>
<dbReference type="FunFam" id="1.25.10.10:FF:000177">
    <property type="entry name" value="Importin beta-like SAD2"/>
    <property type="match status" value="1"/>
</dbReference>
<evidence type="ECO:0000256" key="5">
    <source>
        <dbReference type="ARBA" id="ARBA00022490"/>
    </source>
</evidence>
<reference evidence="11" key="1">
    <citation type="submission" date="2022-05" db="EMBL/GenBank/DDBJ databases">
        <title>The Musa troglodytarum L. genome provides insights into the mechanism of non-climacteric behaviour and enrichment of carotenoids.</title>
        <authorList>
            <person name="Wang J."/>
        </authorList>
    </citation>
    <scope>NUCLEOTIDE SEQUENCE</scope>
    <source>
        <tissue evidence="11">Leaf</tissue>
    </source>
</reference>
<dbReference type="InterPro" id="IPR013713">
    <property type="entry name" value="XPO2_central"/>
</dbReference>
<dbReference type="InterPro" id="IPR058669">
    <property type="entry name" value="TPR_IPO7/11-like"/>
</dbReference>
<evidence type="ECO:0000313" key="12">
    <source>
        <dbReference type="Proteomes" id="UP001055439"/>
    </source>
</evidence>
<organism evidence="11 12">
    <name type="scientific">Musa troglodytarum</name>
    <name type="common">fe'i banana</name>
    <dbReference type="NCBI Taxonomy" id="320322"/>
    <lineage>
        <taxon>Eukaryota</taxon>
        <taxon>Viridiplantae</taxon>
        <taxon>Streptophyta</taxon>
        <taxon>Embryophyta</taxon>
        <taxon>Tracheophyta</taxon>
        <taxon>Spermatophyta</taxon>
        <taxon>Magnoliopsida</taxon>
        <taxon>Liliopsida</taxon>
        <taxon>Zingiberales</taxon>
        <taxon>Musaceae</taxon>
        <taxon>Musa</taxon>
    </lineage>
</organism>
<dbReference type="InterPro" id="IPR016024">
    <property type="entry name" value="ARM-type_fold"/>
</dbReference>
<keyword evidence="8" id="KW-0539">Nucleus</keyword>
<keyword evidence="4" id="KW-0813">Transport</keyword>
<comment type="subcellular location">
    <subcellularLocation>
        <location evidence="2">Cytoplasm</location>
    </subcellularLocation>
    <subcellularLocation>
        <location evidence="1">Nucleus</location>
    </subcellularLocation>
</comment>
<dbReference type="GO" id="GO:0005635">
    <property type="term" value="C:nuclear envelope"/>
    <property type="evidence" value="ECO:0007669"/>
    <property type="project" value="TreeGrafter"/>
</dbReference>
<dbReference type="Pfam" id="PF25758">
    <property type="entry name" value="TPR_IPO11"/>
    <property type="match status" value="1"/>
</dbReference>
<comment type="similarity">
    <text evidence="3">Belongs to the importin beta family.</text>
</comment>